<name>A0A815BSC1_ADIRI</name>
<dbReference type="Pfam" id="PF08755">
    <property type="entry name" value="YccV-like"/>
    <property type="match status" value="1"/>
</dbReference>
<accession>A0A815BSC1</accession>
<keyword evidence="3" id="KW-1185">Reference proteome</keyword>
<dbReference type="InterPro" id="IPR036047">
    <property type="entry name" value="F-box-like_dom_sf"/>
</dbReference>
<organism evidence="2 3">
    <name type="scientific">Adineta ricciae</name>
    <name type="common">Rotifer</name>
    <dbReference type="NCBI Taxonomy" id="249248"/>
    <lineage>
        <taxon>Eukaryota</taxon>
        <taxon>Metazoa</taxon>
        <taxon>Spiralia</taxon>
        <taxon>Gnathifera</taxon>
        <taxon>Rotifera</taxon>
        <taxon>Eurotatoria</taxon>
        <taxon>Bdelloidea</taxon>
        <taxon>Adinetida</taxon>
        <taxon>Adinetidae</taxon>
        <taxon>Adineta</taxon>
    </lineage>
</organism>
<dbReference type="InterPro" id="IPR011722">
    <property type="entry name" value="Hemimethylated_DNA-bd_dom"/>
</dbReference>
<evidence type="ECO:0000313" key="3">
    <source>
        <dbReference type="Proteomes" id="UP000663828"/>
    </source>
</evidence>
<evidence type="ECO:0000259" key="1">
    <source>
        <dbReference type="PROSITE" id="PS50181"/>
    </source>
</evidence>
<protein>
    <recommendedName>
        <fullName evidence="1">F-box domain-containing protein</fullName>
    </recommendedName>
</protein>
<proteinExistence type="predicted"/>
<dbReference type="Pfam" id="PF12937">
    <property type="entry name" value="F-box-like"/>
    <property type="match status" value="1"/>
</dbReference>
<sequence>MSWSLDSLPPELFRYILTYLSPEAASALAQTCRKMNAITRDDKIWQQYFFQRFTYVIQKIEYSNEEYLSIIAQKSFKLPDGYTWQDWFVERSFQDKHIRSLLNEIISTRKHRIYNANLISSTYGLLALDVFKDYFPPSLHASKSISLESRNLTREYYSLEIARLISRQAGLALLNDMKTRQNIPTEGKALLNALFIIQCFHPHGILLQLTRLHVIGKRIVDDPMFSTLSLTEKCQLILTTMKNENFLPANGSTEYYDISNSFLFSTFHGKPTIPLTLVSIFCALAEECDLIARPLGLPGEVMAQVYQTSASNDAPSVLIISVFEGKIMTLDEINDRLADFLDEPLTHPLPVTSILELISRSARNMINSITQYPTSSLNSYGLYAAVCVLKRLGAGALPFTFDSMMHVLKEHFQMDIHLFDILASPLGTNADDLQRIQEQDANPPVVELKRRENSSPKYFIGQIFQHLQYNYWGVICGWDSSCMASPVWQIRMGISNLTRGATQPFYHILADDSSPRYVAEDNIDILAFTCIENEENKLAIFRRLCAVDSIGKQFERLDMTNAKFIPNLELREEYPDDFV</sequence>
<dbReference type="InterPro" id="IPR032698">
    <property type="entry name" value="SirB1_N"/>
</dbReference>
<dbReference type="Pfam" id="PF13369">
    <property type="entry name" value="Transglut_core2"/>
    <property type="match status" value="1"/>
</dbReference>
<gene>
    <name evidence="2" type="ORF">XAT740_LOCUS27423</name>
</gene>
<dbReference type="Proteomes" id="UP000663828">
    <property type="component" value="Unassembled WGS sequence"/>
</dbReference>
<dbReference type="Gene3D" id="1.20.1280.50">
    <property type="match status" value="1"/>
</dbReference>
<comment type="caution">
    <text evidence="2">The sequence shown here is derived from an EMBL/GenBank/DDBJ whole genome shotgun (WGS) entry which is preliminary data.</text>
</comment>
<dbReference type="AlphaFoldDB" id="A0A815BSC1"/>
<dbReference type="InterPro" id="IPR036623">
    <property type="entry name" value="Hemimethylated_DNA-bd_sf"/>
</dbReference>
<feature type="domain" description="F-box" evidence="1">
    <location>
        <begin position="2"/>
        <end position="48"/>
    </location>
</feature>
<dbReference type="GO" id="GO:0003677">
    <property type="term" value="F:DNA binding"/>
    <property type="evidence" value="ECO:0007669"/>
    <property type="project" value="InterPro"/>
</dbReference>
<evidence type="ECO:0000313" key="2">
    <source>
        <dbReference type="EMBL" id="CAF1273468.1"/>
    </source>
</evidence>
<dbReference type="PROSITE" id="PS50181">
    <property type="entry name" value="FBOX"/>
    <property type="match status" value="1"/>
</dbReference>
<dbReference type="PANTHER" id="PTHR31350">
    <property type="entry name" value="SI:DKEY-261L7.2"/>
    <property type="match status" value="1"/>
</dbReference>
<dbReference type="InterPro" id="IPR001810">
    <property type="entry name" value="F-box_dom"/>
</dbReference>
<reference evidence="2" key="1">
    <citation type="submission" date="2021-02" db="EMBL/GenBank/DDBJ databases">
        <authorList>
            <person name="Nowell W R."/>
        </authorList>
    </citation>
    <scope>NUCLEOTIDE SEQUENCE</scope>
</reference>
<dbReference type="SMART" id="SM00992">
    <property type="entry name" value="YccV-like"/>
    <property type="match status" value="1"/>
</dbReference>
<dbReference type="EMBL" id="CAJNOR010002289">
    <property type="protein sequence ID" value="CAF1273468.1"/>
    <property type="molecule type" value="Genomic_DNA"/>
</dbReference>
<dbReference type="SMART" id="SM00256">
    <property type="entry name" value="FBOX"/>
    <property type="match status" value="1"/>
</dbReference>
<dbReference type="SUPFAM" id="SSF141255">
    <property type="entry name" value="YccV-like"/>
    <property type="match status" value="1"/>
</dbReference>
<dbReference type="NCBIfam" id="TIGR02097">
    <property type="entry name" value="yccV"/>
    <property type="match status" value="1"/>
</dbReference>
<dbReference type="PANTHER" id="PTHR31350:SF27">
    <property type="entry name" value="HEMIMETHYLATED DNA-BINDING DOMAIN-CONTAINING PROTEIN"/>
    <property type="match status" value="1"/>
</dbReference>
<dbReference type="SUPFAM" id="SSF81383">
    <property type="entry name" value="F-box domain"/>
    <property type="match status" value="1"/>
</dbReference>
<dbReference type="Gene3D" id="2.30.30.390">
    <property type="entry name" value="Hemimethylated DNA-binding domain"/>
    <property type="match status" value="1"/>
</dbReference>